<dbReference type="PANTHER" id="PTHR13696:SF98">
    <property type="entry name" value="PLASMID PARTITION PROTEIN A"/>
    <property type="match status" value="1"/>
</dbReference>
<evidence type="ECO:0000313" key="2">
    <source>
        <dbReference type="EMBL" id="GGG85331.1"/>
    </source>
</evidence>
<dbReference type="InterPro" id="IPR027417">
    <property type="entry name" value="P-loop_NTPase"/>
</dbReference>
<dbReference type="AlphaFoldDB" id="A0A8J2ZNX6"/>
<dbReference type="CDD" id="cd02042">
    <property type="entry name" value="ParAB_family"/>
    <property type="match status" value="1"/>
</dbReference>
<keyword evidence="3" id="KW-1185">Reference proteome</keyword>
<dbReference type="Proteomes" id="UP000617145">
    <property type="component" value="Unassembled WGS sequence"/>
</dbReference>
<proteinExistence type="predicted"/>
<dbReference type="Gene3D" id="3.40.50.300">
    <property type="entry name" value="P-loop containing nucleotide triphosphate hydrolases"/>
    <property type="match status" value="1"/>
</dbReference>
<dbReference type="SUPFAM" id="SSF52540">
    <property type="entry name" value="P-loop containing nucleoside triphosphate hydrolases"/>
    <property type="match status" value="1"/>
</dbReference>
<protein>
    <submittedName>
        <fullName evidence="2">Plasmid partitioning protein RepA</fullName>
    </submittedName>
</protein>
<dbReference type="PANTHER" id="PTHR13696">
    <property type="entry name" value="P-LOOP CONTAINING NUCLEOSIDE TRIPHOSPHATE HYDROLASE"/>
    <property type="match status" value="1"/>
</dbReference>
<dbReference type="RefSeq" id="WP_188792013.1">
    <property type="nucleotide sequence ID" value="NZ_BMJV01000011.1"/>
</dbReference>
<organism evidence="2 3">
    <name type="scientific">Salipiger pallidus</name>
    <dbReference type="NCBI Taxonomy" id="1775170"/>
    <lineage>
        <taxon>Bacteria</taxon>
        <taxon>Pseudomonadati</taxon>
        <taxon>Pseudomonadota</taxon>
        <taxon>Alphaproteobacteria</taxon>
        <taxon>Rhodobacterales</taxon>
        <taxon>Roseobacteraceae</taxon>
        <taxon>Salipiger</taxon>
    </lineage>
</organism>
<feature type="domain" description="AAA" evidence="1">
    <location>
        <begin position="119"/>
        <end position="281"/>
    </location>
</feature>
<reference evidence="2" key="1">
    <citation type="journal article" date="2014" name="Int. J. Syst. Evol. Microbiol.">
        <title>Complete genome sequence of Corynebacterium casei LMG S-19264T (=DSM 44701T), isolated from a smear-ripened cheese.</title>
        <authorList>
            <consortium name="US DOE Joint Genome Institute (JGI-PGF)"/>
            <person name="Walter F."/>
            <person name="Albersmeier A."/>
            <person name="Kalinowski J."/>
            <person name="Ruckert C."/>
        </authorList>
    </citation>
    <scope>NUCLEOTIDE SEQUENCE</scope>
    <source>
        <strain evidence="2">CGMCC 1.15762</strain>
    </source>
</reference>
<dbReference type="EMBL" id="BMJV01000011">
    <property type="protein sequence ID" value="GGG85331.1"/>
    <property type="molecule type" value="Genomic_DNA"/>
</dbReference>
<dbReference type="InterPro" id="IPR050678">
    <property type="entry name" value="DNA_Partitioning_ATPase"/>
</dbReference>
<gene>
    <name evidence="2" type="ORF">GCM10011415_39450</name>
</gene>
<comment type="caution">
    <text evidence="2">The sequence shown here is derived from an EMBL/GenBank/DDBJ whole genome shotgun (WGS) entry which is preliminary data.</text>
</comment>
<sequence length="405" mass="44555">MRDLLGSETLGSFSDALDEALRLQASKLHAPDSRKSDKGLRRFTIREMADIAFRMNYNTLRHHLKTIEGLPEGIMEPGNRRTFSLEEIHEIQSALFEAGKVPNDLFPGKFEGESTSKLLVYNLKGGVSKTSTAANLAQFLALRGFKVLLVDLDPQASLSDLFDIQADLDGFPSIYDVLRYEEQADGETRVPIADAIQATYFPNIDILPGSISLTEFEYETASAAAKGIPFYSRISDALSLVEDAYDVVLFDTPPHMSFCVIAALYASNSMLIPLSAGMLDVVSLVKFLDLASSTLESIEGVDPAKRFEFVRILLTRYSPNDPAQLQLSSFLRNTLGTAMLNTDFLASTAIADAGNTMNPLLEVDPSSFTRKTYDRILESLHGIALEIEREIMVARGRIGSGEETS</sequence>
<dbReference type="Pfam" id="PF13614">
    <property type="entry name" value="AAA_31"/>
    <property type="match status" value="1"/>
</dbReference>
<evidence type="ECO:0000313" key="3">
    <source>
        <dbReference type="Proteomes" id="UP000617145"/>
    </source>
</evidence>
<accession>A0A8J2ZNX6</accession>
<name>A0A8J2ZNX6_9RHOB</name>
<reference evidence="2" key="2">
    <citation type="submission" date="2020-09" db="EMBL/GenBank/DDBJ databases">
        <authorList>
            <person name="Sun Q."/>
            <person name="Zhou Y."/>
        </authorList>
    </citation>
    <scope>NUCLEOTIDE SEQUENCE</scope>
    <source>
        <strain evidence="2">CGMCC 1.15762</strain>
    </source>
</reference>
<evidence type="ECO:0000259" key="1">
    <source>
        <dbReference type="Pfam" id="PF13614"/>
    </source>
</evidence>
<dbReference type="InterPro" id="IPR025669">
    <property type="entry name" value="AAA_dom"/>
</dbReference>